<dbReference type="RefSeq" id="WP_133451621.1">
    <property type="nucleotide sequence ID" value="NZ_SCWF01000004.1"/>
</dbReference>
<proteinExistence type="predicted"/>
<organism evidence="1 2">
    <name type="scientific">Macrococcus bovicus</name>
    <dbReference type="NCBI Taxonomy" id="69968"/>
    <lineage>
        <taxon>Bacteria</taxon>
        <taxon>Bacillati</taxon>
        <taxon>Bacillota</taxon>
        <taxon>Bacilli</taxon>
        <taxon>Bacillales</taxon>
        <taxon>Staphylococcaceae</taxon>
        <taxon>Macrococcus</taxon>
    </lineage>
</organism>
<dbReference type="AlphaFoldDB" id="A0A4R6C0A3"/>
<dbReference type="Proteomes" id="UP000294843">
    <property type="component" value="Unassembled WGS sequence"/>
</dbReference>
<protein>
    <submittedName>
        <fullName evidence="1">Uncharacterized protein</fullName>
    </submittedName>
</protein>
<dbReference type="OrthoDB" id="9855217at2"/>
<evidence type="ECO:0000313" key="1">
    <source>
        <dbReference type="EMBL" id="TDM14434.1"/>
    </source>
</evidence>
<keyword evidence="2" id="KW-1185">Reference proteome</keyword>
<evidence type="ECO:0000313" key="2">
    <source>
        <dbReference type="Proteomes" id="UP000294843"/>
    </source>
</evidence>
<accession>A0A4R6C0A3</accession>
<name>A0A4R6C0A3_9STAP</name>
<gene>
    <name evidence="1" type="ORF">ERX55_05745</name>
</gene>
<comment type="caution">
    <text evidence="1">The sequence shown here is derived from an EMBL/GenBank/DDBJ whole genome shotgun (WGS) entry which is preliminary data.</text>
</comment>
<dbReference type="EMBL" id="SCWF01000004">
    <property type="protein sequence ID" value="TDM14434.1"/>
    <property type="molecule type" value="Genomic_DNA"/>
</dbReference>
<sequence length="117" mass="13915">MSNTVELLQEMKAIKEAHYRSRTAYNYYYHRYDTLKAQVSRRILDAHPIEEQLEEVNAQPRLRTKHHILADYLAEEQRPIRSYAASMSRKGRLEALERELQIVLLEEFLTEVNVRLG</sequence>
<reference evidence="1 2" key="1">
    <citation type="submission" date="2019-01" db="EMBL/GenBank/DDBJ databases">
        <title>Draft genome sequences of the type strains of six Macrococcus species.</title>
        <authorList>
            <person name="Mazhar S."/>
            <person name="Altermann E."/>
            <person name="Hill C."/>
            <person name="Mcauliffe O."/>
        </authorList>
    </citation>
    <scope>NUCLEOTIDE SEQUENCE [LARGE SCALE GENOMIC DNA]</scope>
    <source>
        <strain evidence="1 2">ATCC 51825</strain>
    </source>
</reference>